<reference evidence="1" key="1">
    <citation type="journal article" date="2015" name="Nature">
        <title>Complex archaea that bridge the gap between prokaryotes and eukaryotes.</title>
        <authorList>
            <person name="Spang A."/>
            <person name="Saw J.H."/>
            <person name="Jorgensen S.L."/>
            <person name="Zaremba-Niedzwiedzka K."/>
            <person name="Martijn J."/>
            <person name="Lind A.E."/>
            <person name="van Eijk R."/>
            <person name="Schleper C."/>
            <person name="Guy L."/>
            <person name="Ettema T.J."/>
        </authorList>
    </citation>
    <scope>NUCLEOTIDE SEQUENCE</scope>
</reference>
<dbReference type="AlphaFoldDB" id="A0A0F9U2A3"/>
<dbReference type="InterPro" id="IPR013320">
    <property type="entry name" value="ConA-like_dom_sf"/>
</dbReference>
<evidence type="ECO:0000313" key="1">
    <source>
        <dbReference type="EMBL" id="KKN55461.1"/>
    </source>
</evidence>
<gene>
    <name evidence="1" type="ORF">LCGC14_0582310</name>
</gene>
<organism evidence="1">
    <name type="scientific">marine sediment metagenome</name>
    <dbReference type="NCBI Taxonomy" id="412755"/>
    <lineage>
        <taxon>unclassified sequences</taxon>
        <taxon>metagenomes</taxon>
        <taxon>ecological metagenomes</taxon>
    </lineage>
</organism>
<proteinExistence type="predicted"/>
<feature type="non-terminal residue" evidence="1">
    <location>
        <position position="923"/>
    </location>
</feature>
<sequence length="923" mass="97505">MAVSTSFNPPQFEDEYDGLKMRQLVDELMRTQAELNRAFDWILAKQEALQFTGADGVPVDAISFVDTPGDSDFASVRLLVDADGADAATSYTERSVNAAAATFVANAQLDTDQFKFGTASILLDGTGDYVTFPDDPALELGSGVFTIEGWVRLNTVPAVGESMSLISQWEGVGTERAFDLFIHNHAVFGFSLKFEWVDSGGAKIQSGSIDPVDPVANTWYHFTVIRKANDALFIWWDGAREFNSSPGIFSGTIDNTTVTTKLGVRDPGVGGGNEQYLDGWLDDVRITVGVERYDTTTDLTPPSAAFLTVGDVTEFTFGNSSTTTNFDGDLTLTGRLVTDDSTATRSGFNIPTGVAPTSSVQGDIWVTASDILVSLNGVDQSLVFVDYDQTVGDLVHILEIANTLQMDATDITVSSDGAAITFSLEKEGGGDIRILFSDGVHTHDTDPTPDSVALNAGTDVSPQINFVYILQSDKALTVSTSDWPSAEHSRLATVFCQSAASAQTDGVYKMHAWSDHTDEANAHHTYWMRSQPATWKSGTLATTSVGAATFDIAVATGVIQQMHNQTYPAFDTATGSEIMIVNQNGTAFDRVGNMVSQITDASGGSMSGKYYNLVVWGVVSEDAGDCQLMVNLPTASYNTSARAILDADATTVYDIPTDFVGVGFLIARLVVRHQAGGNTYSISSNIDLRGKVPSTSAGGTVGGGVTALADLSDVSQVSPTQFHALARNSGNTAWESRLLVEADISDLQAYLTSIPTHTGHVTGDTALTLVVAAITGQTALASGLADTDEFLINDAGVIKRMDASVLATYIGAVTSEVNDLTATVTWANVPDANITQGSVTQHQAALSIAETQIPDGSLLAREGANADFDALTATTLVTDGAGDSSFVGDVGIGTASPQKNLHIESTVPTIRLSDSNAATDQAV</sequence>
<accession>A0A0F9U2A3</accession>
<protein>
    <recommendedName>
        <fullName evidence="2">LamG-like jellyroll fold domain-containing protein</fullName>
    </recommendedName>
</protein>
<dbReference type="Gene3D" id="2.60.120.200">
    <property type="match status" value="1"/>
</dbReference>
<dbReference type="SUPFAM" id="SSF49899">
    <property type="entry name" value="Concanavalin A-like lectins/glucanases"/>
    <property type="match status" value="1"/>
</dbReference>
<evidence type="ECO:0008006" key="2">
    <source>
        <dbReference type="Google" id="ProtNLM"/>
    </source>
</evidence>
<dbReference type="EMBL" id="LAZR01000884">
    <property type="protein sequence ID" value="KKN55461.1"/>
    <property type="molecule type" value="Genomic_DNA"/>
</dbReference>
<comment type="caution">
    <text evidence="1">The sequence shown here is derived from an EMBL/GenBank/DDBJ whole genome shotgun (WGS) entry which is preliminary data.</text>
</comment>
<name>A0A0F9U2A3_9ZZZZ</name>